<feature type="transmembrane region" description="Helical" evidence="11">
    <location>
        <begin position="6"/>
        <end position="24"/>
    </location>
</feature>
<feature type="transmembrane region" description="Helical" evidence="11">
    <location>
        <begin position="114"/>
        <end position="139"/>
    </location>
</feature>
<dbReference type="InterPro" id="IPR017972">
    <property type="entry name" value="Cyt_P450_CS"/>
</dbReference>
<keyword evidence="11" id="KW-0812">Transmembrane</keyword>
<dbReference type="InterPro" id="IPR036396">
    <property type="entry name" value="Cyt_P450_sf"/>
</dbReference>
<dbReference type="Gene3D" id="1.10.630.10">
    <property type="entry name" value="Cytochrome P450"/>
    <property type="match status" value="2"/>
</dbReference>
<evidence type="ECO:0000256" key="10">
    <source>
        <dbReference type="SAM" id="MobiDB-lite"/>
    </source>
</evidence>
<evidence type="ECO:0000256" key="7">
    <source>
        <dbReference type="ARBA" id="ARBA00023033"/>
    </source>
</evidence>
<name>A0A7R9B7E2_TIMSH</name>
<dbReference type="InterPro" id="IPR001128">
    <property type="entry name" value="Cyt_P450"/>
</dbReference>
<sequence length="515" mass="58688">MDTLMGVATFGVLLLCWYLLKMAVKRAKMVHLVDKLPGPRAYPIIGTSWKLLTFPRNQLMAEAKKDVAKFGPLFRTWIGPLPEVHLIKPQHFELFLGSPKHIDKSLSYEFLHPWLGTGLLTSTVLVLTMFLVDLVLVLTMFLVDLVLVLTVLLLNLVLVLTILLAPTGTREPSVGTDRAPFEPKTAMGTQINAQEDTDSEYVKAVYELIAQVGVSSISEATFNRAVSPWLHPDFIFQRTKMGRRYKECIGQLHGFTNKVIQEKKSLLAGTTRTTDKSSDEDSSIGKKKRRAFLDLLLEASLQEGGLSDEEIREEVDTFMFEGHDTTAAGMSWTIFLLGMHPEIQVRVQRELDEIFQGLSRAATMRDVQEMKYLEQVIKESLRLYPSVPFIQRHLNQDIQLDEYLIPAGTMLTFEIFFAHRNPKYFPNPDQFDPDNFRLENIQARHPYAYIPFSAGPRNCIGQKFALQEEKTILSYLFRHYSVRCLDKMEDVIPLGELVLRPENGIRVVLTPRDKA</sequence>
<dbReference type="SUPFAM" id="SSF48264">
    <property type="entry name" value="Cytochrome P450"/>
    <property type="match status" value="1"/>
</dbReference>
<keyword evidence="11" id="KW-0472">Membrane</keyword>
<proteinExistence type="inferred from homology"/>
<organism evidence="12">
    <name type="scientific">Timema shepardi</name>
    <name type="common">Walking stick</name>
    <dbReference type="NCBI Taxonomy" id="629360"/>
    <lineage>
        <taxon>Eukaryota</taxon>
        <taxon>Metazoa</taxon>
        <taxon>Ecdysozoa</taxon>
        <taxon>Arthropoda</taxon>
        <taxon>Hexapoda</taxon>
        <taxon>Insecta</taxon>
        <taxon>Pterygota</taxon>
        <taxon>Neoptera</taxon>
        <taxon>Polyneoptera</taxon>
        <taxon>Phasmatodea</taxon>
        <taxon>Timematodea</taxon>
        <taxon>Timematoidea</taxon>
        <taxon>Timematidae</taxon>
        <taxon>Timema</taxon>
    </lineage>
</organism>
<gene>
    <name evidence="12" type="ORF">TSIB3V08_LOCUS10911</name>
</gene>
<feature type="region of interest" description="Disordered" evidence="10">
    <location>
        <begin position="169"/>
        <end position="192"/>
    </location>
</feature>
<keyword evidence="5 9" id="KW-0560">Oxidoreductase</keyword>
<dbReference type="GO" id="GO:0020037">
    <property type="term" value="F:heme binding"/>
    <property type="evidence" value="ECO:0007669"/>
    <property type="project" value="InterPro"/>
</dbReference>
<evidence type="ECO:0000256" key="1">
    <source>
        <dbReference type="ARBA" id="ARBA00001971"/>
    </source>
</evidence>
<reference evidence="12" key="1">
    <citation type="submission" date="2020-11" db="EMBL/GenBank/DDBJ databases">
        <authorList>
            <person name="Tran Van P."/>
        </authorList>
    </citation>
    <scope>NUCLEOTIDE SEQUENCE</scope>
</reference>
<keyword evidence="6 8" id="KW-0408">Iron</keyword>
<accession>A0A7R9B7E2</accession>
<dbReference type="GO" id="GO:0005506">
    <property type="term" value="F:iron ion binding"/>
    <property type="evidence" value="ECO:0007669"/>
    <property type="project" value="InterPro"/>
</dbReference>
<dbReference type="PRINTS" id="PR00385">
    <property type="entry name" value="P450"/>
</dbReference>
<evidence type="ECO:0000256" key="6">
    <source>
        <dbReference type="ARBA" id="ARBA00023004"/>
    </source>
</evidence>
<evidence type="ECO:0000256" key="3">
    <source>
        <dbReference type="ARBA" id="ARBA00022617"/>
    </source>
</evidence>
<dbReference type="InterPro" id="IPR002401">
    <property type="entry name" value="Cyt_P450_E_grp-I"/>
</dbReference>
<evidence type="ECO:0000313" key="12">
    <source>
        <dbReference type="EMBL" id="CAD7266897.1"/>
    </source>
</evidence>
<dbReference type="PRINTS" id="PR00463">
    <property type="entry name" value="EP450I"/>
</dbReference>
<dbReference type="PANTHER" id="PTHR24291">
    <property type="entry name" value="CYTOCHROME P450 FAMILY 4"/>
    <property type="match status" value="1"/>
</dbReference>
<evidence type="ECO:0000256" key="2">
    <source>
        <dbReference type="ARBA" id="ARBA00010617"/>
    </source>
</evidence>
<comment type="similarity">
    <text evidence="2 9">Belongs to the cytochrome P450 family.</text>
</comment>
<dbReference type="InterPro" id="IPR050196">
    <property type="entry name" value="Cytochrome_P450_Monoox"/>
</dbReference>
<evidence type="ECO:0000256" key="5">
    <source>
        <dbReference type="ARBA" id="ARBA00023002"/>
    </source>
</evidence>
<dbReference type="AlphaFoldDB" id="A0A7R9B7E2"/>
<feature type="transmembrane region" description="Helical" evidence="11">
    <location>
        <begin position="145"/>
        <end position="165"/>
    </location>
</feature>
<evidence type="ECO:0000256" key="11">
    <source>
        <dbReference type="SAM" id="Phobius"/>
    </source>
</evidence>
<dbReference type="PANTHER" id="PTHR24291:SF209">
    <property type="entry name" value="CYTOCHROME P450-LIKE PROTEIN"/>
    <property type="match status" value="1"/>
</dbReference>
<dbReference type="GO" id="GO:0004497">
    <property type="term" value="F:monooxygenase activity"/>
    <property type="evidence" value="ECO:0007669"/>
    <property type="project" value="UniProtKB-KW"/>
</dbReference>
<keyword evidence="11" id="KW-1133">Transmembrane helix</keyword>
<dbReference type="GO" id="GO:0016705">
    <property type="term" value="F:oxidoreductase activity, acting on paired donors, with incorporation or reduction of molecular oxygen"/>
    <property type="evidence" value="ECO:0007669"/>
    <property type="project" value="InterPro"/>
</dbReference>
<dbReference type="Pfam" id="PF00067">
    <property type="entry name" value="p450"/>
    <property type="match status" value="1"/>
</dbReference>
<dbReference type="GO" id="GO:0005789">
    <property type="term" value="C:endoplasmic reticulum membrane"/>
    <property type="evidence" value="ECO:0007669"/>
    <property type="project" value="UniProtKB-SubCell"/>
</dbReference>
<dbReference type="PROSITE" id="PS00086">
    <property type="entry name" value="CYTOCHROME_P450"/>
    <property type="match status" value="1"/>
</dbReference>
<evidence type="ECO:0000256" key="9">
    <source>
        <dbReference type="RuleBase" id="RU000461"/>
    </source>
</evidence>
<keyword evidence="3 8" id="KW-0349">Heme</keyword>
<evidence type="ECO:0000256" key="8">
    <source>
        <dbReference type="PIRSR" id="PIRSR602401-1"/>
    </source>
</evidence>
<feature type="binding site" description="axial binding residue" evidence="8">
    <location>
        <position position="459"/>
    </location>
    <ligand>
        <name>heme</name>
        <dbReference type="ChEBI" id="CHEBI:30413"/>
    </ligand>
    <ligandPart>
        <name>Fe</name>
        <dbReference type="ChEBI" id="CHEBI:18248"/>
    </ligandPart>
</feature>
<keyword evidence="7 9" id="KW-0503">Monooxygenase</keyword>
<comment type="cofactor">
    <cofactor evidence="1 8">
        <name>heme</name>
        <dbReference type="ChEBI" id="CHEBI:30413"/>
    </cofactor>
</comment>
<evidence type="ECO:0000256" key="4">
    <source>
        <dbReference type="ARBA" id="ARBA00022723"/>
    </source>
</evidence>
<keyword evidence="4 8" id="KW-0479">Metal-binding</keyword>
<dbReference type="EMBL" id="OC007890">
    <property type="protein sequence ID" value="CAD7266897.1"/>
    <property type="molecule type" value="Genomic_DNA"/>
</dbReference>
<protein>
    <recommendedName>
        <fullName evidence="13">Cytochrome P450</fullName>
    </recommendedName>
</protein>
<evidence type="ECO:0008006" key="13">
    <source>
        <dbReference type="Google" id="ProtNLM"/>
    </source>
</evidence>